<dbReference type="Pfam" id="PF08541">
    <property type="entry name" value="ACP_syn_III_C"/>
    <property type="match status" value="1"/>
</dbReference>
<evidence type="ECO:0000259" key="8">
    <source>
        <dbReference type="Pfam" id="PF08392"/>
    </source>
</evidence>
<evidence type="ECO:0000313" key="11">
    <source>
        <dbReference type="Proteomes" id="UP000811609"/>
    </source>
</evidence>
<evidence type="ECO:0000259" key="9">
    <source>
        <dbReference type="Pfam" id="PF08541"/>
    </source>
</evidence>
<evidence type="ECO:0000256" key="1">
    <source>
        <dbReference type="ARBA" id="ARBA00005194"/>
    </source>
</evidence>
<dbReference type="GO" id="GO:0006633">
    <property type="term" value="P:fatty acid biosynthetic process"/>
    <property type="evidence" value="ECO:0007669"/>
    <property type="project" value="InterPro"/>
</dbReference>
<dbReference type="InterPro" id="IPR016039">
    <property type="entry name" value="Thiolase-like"/>
</dbReference>
<keyword evidence="11" id="KW-1185">Reference proteome</keyword>
<name>A0A8T1R7T7_CARIL</name>
<feature type="transmembrane region" description="Helical" evidence="7">
    <location>
        <begin position="20"/>
        <end position="43"/>
    </location>
</feature>
<dbReference type="InterPro" id="IPR013601">
    <property type="entry name" value="FAE1_typ3_polyketide_synth"/>
</dbReference>
<dbReference type="PIRSF" id="PIRSF036417">
    <property type="entry name" value="3-ktacl-CoA_syn"/>
    <property type="match status" value="1"/>
</dbReference>
<proteinExistence type="inferred from homology"/>
<dbReference type="PANTHER" id="PTHR31561">
    <property type="entry name" value="3-KETOACYL-COA SYNTHASE"/>
    <property type="match status" value="1"/>
</dbReference>
<feature type="domain" description="FAE" evidence="8">
    <location>
        <begin position="43"/>
        <end position="328"/>
    </location>
</feature>
<dbReference type="Gene3D" id="3.40.47.10">
    <property type="match status" value="1"/>
</dbReference>
<keyword evidence="7" id="KW-0812">Transmembrane</keyword>
<keyword evidence="4 6" id="KW-0012">Acyltransferase</keyword>
<keyword evidence="3 6" id="KW-0808">Transferase</keyword>
<comment type="caution">
    <text evidence="10">The sequence shown here is derived from an EMBL/GenBank/DDBJ whole genome shotgun (WGS) entry which is preliminary data.</text>
</comment>
<dbReference type="OrthoDB" id="329835at2759"/>
<dbReference type="SUPFAM" id="SSF53901">
    <property type="entry name" value="Thiolase-like"/>
    <property type="match status" value="2"/>
</dbReference>
<dbReference type="Proteomes" id="UP000811609">
    <property type="component" value="Chromosome 3"/>
</dbReference>
<keyword evidence="7" id="KW-0472">Membrane</keyword>
<dbReference type="InterPro" id="IPR013747">
    <property type="entry name" value="ACP_syn_III_C"/>
</dbReference>
<evidence type="ECO:0000256" key="7">
    <source>
        <dbReference type="SAM" id="Phobius"/>
    </source>
</evidence>
<comment type="catalytic activity">
    <reaction evidence="5">
        <text>a very-long-chain acyl-CoA + malonyl-CoA + H(+) = a very-long-chain 3-oxoacyl-CoA + CO2 + CoA</text>
        <dbReference type="Rhea" id="RHEA:32727"/>
        <dbReference type="ChEBI" id="CHEBI:15378"/>
        <dbReference type="ChEBI" id="CHEBI:16526"/>
        <dbReference type="ChEBI" id="CHEBI:57287"/>
        <dbReference type="ChEBI" id="CHEBI:57384"/>
        <dbReference type="ChEBI" id="CHEBI:90725"/>
        <dbReference type="ChEBI" id="CHEBI:90736"/>
        <dbReference type="EC" id="2.3.1.199"/>
    </reaction>
</comment>
<evidence type="ECO:0000256" key="6">
    <source>
        <dbReference type="PIRNR" id="PIRNR036417"/>
    </source>
</evidence>
<reference evidence="10" key="1">
    <citation type="submission" date="2020-12" db="EMBL/GenBank/DDBJ databases">
        <title>WGS assembly of Carya illinoinensis cv. Pawnee.</title>
        <authorList>
            <person name="Platts A."/>
            <person name="Shu S."/>
            <person name="Wright S."/>
            <person name="Barry K."/>
            <person name="Edger P."/>
            <person name="Pires J.C."/>
            <person name="Schmutz J."/>
        </authorList>
    </citation>
    <scope>NUCLEOTIDE SEQUENCE</scope>
    <source>
        <tissue evidence="10">Leaf</tissue>
    </source>
</reference>
<sequence length="469" mass="53220">MLGFRSTMMLENLHEHINKLLNLNSPAPLLLLFLICIFSYIFITKRSRKVFLVDFACYKPPDTQMCSKEKFIDRFKIYGNSNETSIEFMRKLLGRSGLGEKTYMPSYLMRDPPDVSLVEQRNEVESVMFGAVDLLLEKTGVNTQDIGIVIVTSTILNVVPSLADMIVNRYKLRENVLIYNLTSMGCSAGIRAIGFTQKLLQVHPNTYALLVSPENTMQMIYRGNERSKLFLNFPLRVGGAAVLLSNRPSDHDKAKYQLIHTVHTHTASLDRSYQSIYEEEDPVGIGGVTITKDLLAVAVEAVETNIHALGPLVLPISEKTRYLANYFVRHFHLADVKPYVPNFKKAIEHVFPHVGTKPVLDEFEKNLGFNEADVEASRMNLYRFGNTCSASVWYALSYGEAKGRIKKGDNLWQIAFGSGFKCSSAVWRALKTVNGDDKRNPWKDEIKNFPVDVRHIQTFSELFEPTKKK</sequence>
<dbReference type="InterPro" id="IPR012392">
    <property type="entry name" value="3-ktacl-CoA_syn"/>
</dbReference>
<dbReference type="AlphaFoldDB" id="A0A8T1R7T7"/>
<evidence type="ECO:0000256" key="4">
    <source>
        <dbReference type="ARBA" id="ARBA00023315"/>
    </source>
</evidence>
<dbReference type="GO" id="GO:0009922">
    <property type="term" value="F:fatty acid elongase activity"/>
    <property type="evidence" value="ECO:0007669"/>
    <property type="project" value="UniProtKB-EC"/>
</dbReference>
<dbReference type="CDD" id="cd00831">
    <property type="entry name" value="CHS_like"/>
    <property type="match status" value="1"/>
</dbReference>
<protein>
    <recommendedName>
        <fullName evidence="6">3-ketoacyl-CoA synthase</fullName>
        <ecNumber evidence="6">2.3.1.-</ecNumber>
    </recommendedName>
</protein>
<keyword evidence="7" id="KW-1133">Transmembrane helix</keyword>
<dbReference type="EC" id="2.3.1.-" evidence="6"/>
<evidence type="ECO:0000256" key="2">
    <source>
        <dbReference type="ARBA" id="ARBA00005531"/>
    </source>
</evidence>
<evidence type="ECO:0000313" key="10">
    <source>
        <dbReference type="EMBL" id="KAG6662639.1"/>
    </source>
</evidence>
<evidence type="ECO:0000256" key="3">
    <source>
        <dbReference type="ARBA" id="ARBA00022679"/>
    </source>
</evidence>
<dbReference type="GO" id="GO:0016020">
    <property type="term" value="C:membrane"/>
    <property type="evidence" value="ECO:0007669"/>
    <property type="project" value="InterPro"/>
</dbReference>
<evidence type="ECO:0000256" key="5">
    <source>
        <dbReference type="ARBA" id="ARBA00047375"/>
    </source>
</evidence>
<dbReference type="EMBL" id="CM031811">
    <property type="protein sequence ID" value="KAG6662639.1"/>
    <property type="molecule type" value="Genomic_DNA"/>
</dbReference>
<gene>
    <name evidence="10" type="ORF">CIPAW_03G256500</name>
</gene>
<feature type="domain" description="Beta-ketoacyl-[acyl-carrier-protein] synthase III C-terminal" evidence="9">
    <location>
        <begin position="345"/>
        <end position="428"/>
    </location>
</feature>
<comment type="similarity">
    <text evidence="2 6">Belongs to the thiolase-like superfamily. Chalcone/stilbene synthases family.</text>
</comment>
<organism evidence="10 11">
    <name type="scientific">Carya illinoinensis</name>
    <name type="common">Pecan</name>
    <dbReference type="NCBI Taxonomy" id="32201"/>
    <lineage>
        <taxon>Eukaryota</taxon>
        <taxon>Viridiplantae</taxon>
        <taxon>Streptophyta</taxon>
        <taxon>Embryophyta</taxon>
        <taxon>Tracheophyta</taxon>
        <taxon>Spermatophyta</taxon>
        <taxon>Magnoliopsida</taxon>
        <taxon>eudicotyledons</taxon>
        <taxon>Gunneridae</taxon>
        <taxon>Pentapetalae</taxon>
        <taxon>rosids</taxon>
        <taxon>fabids</taxon>
        <taxon>Fagales</taxon>
        <taxon>Juglandaceae</taxon>
        <taxon>Carya</taxon>
    </lineage>
</organism>
<comment type="pathway">
    <text evidence="1 6">Lipid metabolism; fatty acid biosynthesis.</text>
</comment>
<accession>A0A8T1R7T7</accession>
<dbReference type="Pfam" id="PF08392">
    <property type="entry name" value="FAE1_CUT1_RppA"/>
    <property type="match status" value="1"/>
</dbReference>